<dbReference type="EMBL" id="JANBPY010002525">
    <property type="protein sequence ID" value="KAJ1954634.1"/>
    <property type="molecule type" value="Genomic_DNA"/>
</dbReference>
<protein>
    <recommendedName>
        <fullName evidence="3">DUF4097 domain-containing protein</fullName>
    </recommendedName>
</protein>
<accession>A0A9W8ALQ5</accession>
<evidence type="ECO:0000256" key="1">
    <source>
        <dbReference type="SAM" id="MobiDB-lite"/>
    </source>
</evidence>
<dbReference type="AlphaFoldDB" id="A0A9W8ALQ5"/>
<organism evidence="4 5">
    <name type="scientific">Dispira parvispora</name>
    <dbReference type="NCBI Taxonomy" id="1520584"/>
    <lineage>
        <taxon>Eukaryota</taxon>
        <taxon>Fungi</taxon>
        <taxon>Fungi incertae sedis</taxon>
        <taxon>Zoopagomycota</taxon>
        <taxon>Kickxellomycotina</taxon>
        <taxon>Dimargaritomycetes</taxon>
        <taxon>Dimargaritales</taxon>
        <taxon>Dimargaritaceae</taxon>
        <taxon>Dispira</taxon>
    </lineage>
</organism>
<dbReference type="Pfam" id="PF13349">
    <property type="entry name" value="DUF4097"/>
    <property type="match status" value="1"/>
</dbReference>
<dbReference type="Proteomes" id="UP001150925">
    <property type="component" value="Unassembled WGS sequence"/>
</dbReference>
<evidence type="ECO:0000313" key="4">
    <source>
        <dbReference type="EMBL" id="KAJ1954634.1"/>
    </source>
</evidence>
<dbReference type="InterPro" id="IPR025164">
    <property type="entry name" value="Toastrack_DUF4097"/>
</dbReference>
<comment type="caution">
    <text evidence="4">The sequence shown here is derived from an EMBL/GenBank/DDBJ whole genome shotgun (WGS) entry which is preliminary data.</text>
</comment>
<keyword evidence="2" id="KW-0812">Transmembrane</keyword>
<keyword evidence="2" id="KW-1133">Transmembrane helix</keyword>
<reference evidence="4" key="1">
    <citation type="submission" date="2022-07" db="EMBL/GenBank/DDBJ databases">
        <title>Phylogenomic reconstructions and comparative analyses of Kickxellomycotina fungi.</title>
        <authorList>
            <person name="Reynolds N.K."/>
            <person name="Stajich J.E."/>
            <person name="Barry K."/>
            <person name="Grigoriev I.V."/>
            <person name="Crous P."/>
            <person name="Smith M.E."/>
        </authorList>
    </citation>
    <scope>NUCLEOTIDE SEQUENCE</scope>
    <source>
        <strain evidence="4">RSA 1196</strain>
    </source>
</reference>
<feature type="transmembrane region" description="Helical" evidence="2">
    <location>
        <begin position="68"/>
        <end position="86"/>
    </location>
</feature>
<sequence length="506" mass="56106">MVFPNESNDQGSFAGYQYKPLASEEATSVKVEYSPTDAKSVSPPDYETIQDEQRHTRRVRRLRRFRKCLALSLASLLLLGMFAFYGRPMCRRWKHHLKHKFLGHPPHHHLGSYPDNLPGGQQLASLENCPAELPYTSTVAYEFDPSEYDHFASRVQGVVLTDVDLTVSESDGLEGEAPRVKVTATVEASTSKLLEHTKVGTETHKTNDGKKGGHHRHHPIDSFALVVKGPHYIKGKDQCIRAKVQVTVPKGLKTRLGVLLSYLKGQVKVQPAFGKLNLHAFHVATVDGDLIFDQLRAQAVVLNTVRGHVEGSFDVEDVFVVRTVSGNVDAAVHPKDPKRLHAKVQSVSGNVKLEVDESYNGAFEVASVSGHTEVKGSGVSLRTDLPQKKMGVHQSTSDSETLYFIQPVSDDQAKEASGFHPKALQALDLVNSWLDYKFNRPDVHNVLANLPIINTHTRPYEHPKGEKKTRTLERRGLHHGHGPKHPHDGHFISVGSLSGNLLLVFV</sequence>
<evidence type="ECO:0000259" key="3">
    <source>
        <dbReference type="Pfam" id="PF13349"/>
    </source>
</evidence>
<name>A0A9W8ALQ5_9FUNG</name>
<keyword evidence="2" id="KW-0472">Membrane</keyword>
<evidence type="ECO:0000313" key="5">
    <source>
        <dbReference type="Proteomes" id="UP001150925"/>
    </source>
</evidence>
<feature type="domain" description="DUF4097" evidence="3">
    <location>
        <begin position="276"/>
        <end position="376"/>
    </location>
</feature>
<keyword evidence="5" id="KW-1185">Reference proteome</keyword>
<dbReference type="OrthoDB" id="5547695at2759"/>
<evidence type="ECO:0000256" key="2">
    <source>
        <dbReference type="SAM" id="Phobius"/>
    </source>
</evidence>
<proteinExistence type="predicted"/>
<gene>
    <name evidence="4" type="ORF">IWQ62_005712</name>
</gene>
<feature type="region of interest" description="Disordered" evidence="1">
    <location>
        <begin position="29"/>
        <end position="52"/>
    </location>
</feature>